<evidence type="ECO:0000256" key="4">
    <source>
        <dbReference type="ARBA" id="ARBA00023163"/>
    </source>
</evidence>
<name>A0ABZ2SHV2_9ENTE</name>
<sequence>MKHVEDKLLVQIAQMYYQEDKNQSQISKELNIHRSTISRLLKKSREEGIVTITINYDLAGTYSLEKELEETFGLKKAIVVPTAIDVQSEQKLQLLGAAANKYLQTILEEEMTIGFSWGQAMSMVAAELQETEKNNLMCIPLIGGPSGRLIGEYHVNTITFEASKKLKSKAVLIDSPAFPETKELKEALMANQFNQDLVQLWKKLSIAIFGIGSPQMKDSTRWKLFYDDNILEGLEDQVVGDVISHFYNAQGQHISSKLDERLIGITLEELKKVNYRIAVAESLEKVSAIRGALRGKYMNVLVTTQETAEAILKEK</sequence>
<dbReference type="InterPro" id="IPR037171">
    <property type="entry name" value="NagB/RpiA_transferase-like"/>
</dbReference>
<dbReference type="Gene3D" id="3.40.50.1360">
    <property type="match status" value="1"/>
</dbReference>
<dbReference type="RefSeq" id="WP_207871660.1">
    <property type="nucleotide sequence ID" value="NZ_CP147251.1"/>
</dbReference>
<evidence type="ECO:0000256" key="1">
    <source>
        <dbReference type="ARBA" id="ARBA00010466"/>
    </source>
</evidence>
<evidence type="ECO:0000313" key="6">
    <source>
        <dbReference type="EMBL" id="WYJ75478.1"/>
    </source>
</evidence>
<organism evidence="6 7">
    <name type="scientific">Candidatus Enterococcus lowellii</name>
    <dbReference type="NCBI Taxonomy" id="2230877"/>
    <lineage>
        <taxon>Bacteria</taxon>
        <taxon>Bacillati</taxon>
        <taxon>Bacillota</taxon>
        <taxon>Bacilli</taxon>
        <taxon>Lactobacillales</taxon>
        <taxon>Enterococcaceae</taxon>
        <taxon>Enterococcus</taxon>
    </lineage>
</organism>
<dbReference type="PANTHER" id="PTHR34294">
    <property type="entry name" value="TRANSCRIPTIONAL REGULATOR-RELATED"/>
    <property type="match status" value="1"/>
</dbReference>
<protein>
    <recommendedName>
        <fullName evidence="5">Sugar-binding domain-containing protein</fullName>
    </recommendedName>
</protein>
<evidence type="ECO:0000259" key="5">
    <source>
        <dbReference type="Pfam" id="PF04198"/>
    </source>
</evidence>
<evidence type="ECO:0000313" key="7">
    <source>
        <dbReference type="Proteomes" id="UP000664701"/>
    </source>
</evidence>
<comment type="similarity">
    <text evidence="1">Belongs to the SorC transcriptional regulatory family.</text>
</comment>
<proteinExistence type="inferred from homology"/>
<dbReference type="Gene3D" id="1.10.10.60">
    <property type="entry name" value="Homeodomain-like"/>
    <property type="match status" value="1"/>
</dbReference>
<reference evidence="6 7" key="1">
    <citation type="submission" date="2024-03" db="EMBL/GenBank/DDBJ databases">
        <title>The Genome Sequence of Enterococcus sp. DIV2402.</title>
        <authorList>
            <consortium name="The Broad Institute Genomics Platform"/>
            <consortium name="The Broad Institute Microbial Omics Core"/>
            <consortium name="The Broad Institute Genomic Center for Infectious Diseases"/>
            <person name="Earl A."/>
            <person name="Manson A."/>
            <person name="Gilmore M."/>
            <person name="Schwartman J."/>
            <person name="Shea T."/>
            <person name="Abouelleil A."/>
            <person name="Cao P."/>
            <person name="Chapman S."/>
            <person name="Cusick C."/>
            <person name="Young S."/>
            <person name="Neafsey D."/>
            <person name="Nusbaum C."/>
            <person name="Birren B."/>
        </authorList>
    </citation>
    <scope>NUCLEOTIDE SEQUENCE [LARGE SCALE GENOMIC DNA]</scope>
    <source>
        <strain evidence="6 7">DIV2402</strain>
    </source>
</reference>
<dbReference type="EMBL" id="CP147251">
    <property type="protein sequence ID" value="WYJ75478.1"/>
    <property type="molecule type" value="Genomic_DNA"/>
</dbReference>
<dbReference type="Pfam" id="PF04198">
    <property type="entry name" value="Sugar-bind"/>
    <property type="match status" value="1"/>
</dbReference>
<feature type="domain" description="Sugar-binding" evidence="5">
    <location>
        <begin position="58"/>
        <end position="313"/>
    </location>
</feature>
<accession>A0ABZ2SHV2</accession>
<dbReference type="PANTHER" id="PTHR34294:SF1">
    <property type="entry name" value="TRANSCRIPTIONAL REGULATOR LSRR"/>
    <property type="match status" value="1"/>
</dbReference>
<keyword evidence="3" id="KW-0238">DNA-binding</keyword>
<evidence type="ECO:0000256" key="2">
    <source>
        <dbReference type="ARBA" id="ARBA00023015"/>
    </source>
</evidence>
<dbReference type="Proteomes" id="UP000664701">
    <property type="component" value="Chromosome"/>
</dbReference>
<dbReference type="Pfam" id="PF13384">
    <property type="entry name" value="HTH_23"/>
    <property type="match status" value="1"/>
</dbReference>
<keyword evidence="7" id="KW-1185">Reference proteome</keyword>
<dbReference type="InterPro" id="IPR007324">
    <property type="entry name" value="Sugar-bd_dom_put"/>
</dbReference>
<dbReference type="InterPro" id="IPR009057">
    <property type="entry name" value="Homeodomain-like_sf"/>
</dbReference>
<keyword evidence="2" id="KW-0805">Transcription regulation</keyword>
<gene>
    <name evidence="6" type="ORF">DOK78_000053</name>
</gene>
<keyword evidence="4" id="KW-0804">Transcription</keyword>
<dbReference type="InterPro" id="IPR051054">
    <property type="entry name" value="SorC_transcr_regulators"/>
</dbReference>
<dbReference type="SUPFAM" id="SSF46689">
    <property type="entry name" value="Homeodomain-like"/>
    <property type="match status" value="1"/>
</dbReference>
<evidence type="ECO:0000256" key="3">
    <source>
        <dbReference type="ARBA" id="ARBA00023125"/>
    </source>
</evidence>
<dbReference type="SUPFAM" id="SSF100950">
    <property type="entry name" value="NagB/RpiA/CoA transferase-like"/>
    <property type="match status" value="1"/>
</dbReference>